<dbReference type="Proteomes" id="UP000231501">
    <property type="component" value="Unassembled WGS sequence"/>
</dbReference>
<feature type="non-terminal residue" evidence="1">
    <location>
        <position position="1"/>
    </location>
</feature>
<protein>
    <submittedName>
        <fullName evidence="1">Uncharacterized protein</fullName>
    </submittedName>
</protein>
<sequence>FAYRDNRPPQRVEDLGQGEVDGFLRLLVERMPHYRHEFIELSLPRFEAQVRQGETICSVLHVRTPERLQWLYFTTLYPPMLSRQIHVIVRREDLAKFASNGQPLQLADLLRRTDLTGLLPRDRSFGPRIDRLLAAHPERAPRSIVAGRGAHLLPMLRARRMDYTLEYPVAVDDFSASHAGPPELVKLPLAEGRSTLVATAGCSRTPEGRRAIEAMDQAVRQLAADPQREAWIKAWRNGTPIDADDLQRLNRFLDERARGPAQIE</sequence>
<accession>A0A2G9C618</accession>
<dbReference type="SUPFAM" id="SSF53850">
    <property type="entry name" value="Periplasmic binding protein-like II"/>
    <property type="match status" value="1"/>
</dbReference>
<name>A0A2G9C618_9BURK</name>
<dbReference type="OrthoDB" id="9150746at2"/>
<dbReference type="RefSeq" id="WP_158238895.1">
    <property type="nucleotide sequence ID" value="NZ_PEOG01000086.1"/>
</dbReference>
<evidence type="ECO:0000313" key="2">
    <source>
        <dbReference type="Proteomes" id="UP000231501"/>
    </source>
</evidence>
<keyword evidence="2" id="KW-1185">Reference proteome</keyword>
<comment type="caution">
    <text evidence="1">The sequence shown here is derived from an EMBL/GenBank/DDBJ whole genome shotgun (WGS) entry which is preliminary data.</text>
</comment>
<reference evidence="1 2" key="1">
    <citation type="submission" date="2017-11" db="EMBL/GenBank/DDBJ databases">
        <title>Draft genome sequence of Mitsuaria sp. HWN-4.</title>
        <authorList>
            <person name="Gundlapally S.R."/>
        </authorList>
    </citation>
    <scope>NUCLEOTIDE SEQUENCE [LARGE SCALE GENOMIC DNA]</scope>
    <source>
        <strain evidence="1 2">HWN-4</strain>
    </source>
</reference>
<evidence type="ECO:0000313" key="1">
    <source>
        <dbReference type="EMBL" id="PIM50989.1"/>
    </source>
</evidence>
<gene>
    <name evidence="1" type="ORF">CS062_22200</name>
</gene>
<dbReference type="EMBL" id="PEOG01000086">
    <property type="protein sequence ID" value="PIM50989.1"/>
    <property type="molecule type" value="Genomic_DNA"/>
</dbReference>
<dbReference type="AlphaFoldDB" id="A0A2G9C618"/>
<proteinExistence type="predicted"/>
<organism evidence="1 2">
    <name type="scientific">Roseateles chitinivorans</name>
    <dbReference type="NCBI Taxonomy" id="2917965"/>
    <lineage>
        <taxon>Bacteria</taxon>
        <taxon>Pseudomonadati</taxon>
        <taxon>Pseudomonadota</taxon>
        <taxon>Betaproteobacteria</taxon>
        <taxon>Burkholderiales</taxon>
        <taxon>Sphaerotilaceae</taxon>
        <taxon>Roseateles</taxon>
    </lineage>
</organism>